<evidence type="ECO:0000313" key="2">
    <source>
        <dbReference type="Proteomes" id="UP000198984"/>
    </source>
</evidence>
<evidence type="ECO:0008006" key="3">
    <source>
        <dbReference type="Google" id="ProtNLM"/>
    </source>
</evidence>
<evidence type="ECO:0000313" key="1">
    <source>
        <dbReference type="EMBL" id="SEM08042.1"/>
    </source>
</evidence>
<dbReference type="RefSeq" id="WP_238386585.1">
    <property type="nucleotide sequence ID" value="NZ_FOBB01000003.1"/>
</dbReference>
<dbReference type="Gene3D" id="3.40.50.12780">
    <property type="entry name" value="N-terminal domain of ligase-like"/>
    <property type="match status" value="1"/>
</dbReference>
<gene>
    <name evidence="1" type="ORF">SAMN04488505_103318</name>
</gene>
<dbReference type="InterPro" id="IPR042099">
    <property type="entry name" value="ANL_N_sf"/>
</dbReference>
<name>A0A1H7VFK2_9BACT</name>
<accession>A0A1H7VFK2</accession>
<keyword evidence="2" id="KW-1185">Reference proteome</keyword>
<dbReference type="EMBL" id="FOBB01000003">
    <property type="protein sequence ID" value="SEM08042.1"/>
    <property type="molecule type" value="Genomic_DNA"/>
</dbReference>
<dbReference type="SUPFAM" id="SSF56801">
    <property type="entry name" value="Acetyl-CoA synthetase-like"/>
    <property type="match status" value="1"/>
</dbReference>
<dbReference type="Proteomes" id="UP000198984">
    <property type="component" value="Unassembled WGS sequence"/>
</dbReference>
<dbReference type="STRING" id="573321.SAMN04488505_103318"/>
<organism evidence="1 2">
    <name type="scientific">Chitinophaga rupis</name>
    <dbReference type="NCBI Taxonomy" id="573321"/>
    <lineage>
        <taxon>Bacteria</taxon>
        <taxon>Pseudomonadati</taxon>
        <taxon>Bacteroidota</taxon>
        <taxon>Chitinophagia</taxon>
        <taxon>Chitinophagales</taxon>
        <taxon>Chitinophagaceae</taxon>
        <taxon>Chitinophaga</taxon>
    </lineage>
</organism>
<sequence>MNGNIPVPDFNMQAADLIPAALELFRYQYRHNALYQAYTDALHIQPQHVQTLTDIPFLPIQFFKTHAVVCGQFEPELVFESSGTTQTINSRHLVKDASLYERSFITAFEQFYGPVTDYVVVGLLPSYLERKHSSLVVMVQEMIRRSGHAGSGFYLYEHEKLYAQLQELEARGQKVLLIGVTFGLLDFAEKYRLSLQHTIVMETGGMKGRREEWTREQVHAFLQERLGVSAVHAEYGMTELLSQAYSYGKGIFNTPPWMKILLRDENDPFQLFTTQAAGVINVIDLANVYSCAFIATEDIGRLHADGSFEVLGRLDNSALRGCSLMVS</sequence>
<protein>
    <recommendedName>
        <fullName evidence="3">Acyl-protein synthetase, LuxE</fullName>
    </recommendedName>
</protein>
<dbReference type="AlphaFoldDB" id="A0A1H7VFK2"/>
<proteinExistence type="predicted"/>
<reference evidence="1 2" key="1">
    <citation type="submission" date="2016-10" db="EMBL/GenBank/DDBJ databases">
        <authorList>
            <person name="de Groot N.N."/>
        </authorList>
    </citation>
    <scope>NUCLEOTIDE SEQUENCE [LARGE SCALE GENOMIC DNA]</scope>
    <source>
        <strain evidence="1 2">DSM 21039</strain>
    </source>
</reference>